<comment type="caution">
    <text evidence="2">The sequence shown here is derived from an EMBL/GenBank/DDBJ whole genome shotgun (WGS) entry which is preliminary data.</text>
</comment>
<dbReference type="PANTHER" id="PTHR43451">
    <property type="entry name" value="ACETYLTRANSFERASE (GNAT) FAMILY PROTEIN"/>
    <property type="match status" value="1"/>
</dbReference>
<feature type="domain" description="N-acetyltransferase" evidence="1">
    <location>
        <begin position="2"/>
        <end position="152"/>
    </location>
</feature>
<dbReference type="InterPro" id="IPR016181">
    <property type="entry name" value="Acyl_CoA_acyltransferase"/>
</dbReference>
<dbReference type="Gene3D" id="3.40.630.30">
    <property type="match status" value="1"/>
</dbReference>
<accession>A0AA37Q0E8</accession>
<dbReference type="SUPFAM" id="SSF55729">
    <property type="entry name" value="Acyl-CoA N-acyltransferases (Nat)"/>
    <property type="match status" value="1"/>
</dbReference>
<dbReference type="RefSeq" id="WP_284348663.1">
    <property type="nucleotide sequence ID" value="NZ_BRXS01000001.1"/>
</dbReference>
<gene>
    <name evidence="2" type="ORF">rosag_07270</name>
</gene>
<name>A0AA37Q0E8_9BACT</name>
<keyword evidence="3" id="KW-1185">Reference proteome</keyword>
<dbReference type="CDD" id="cd04301">
    <property type="entry name" value="NAT_SF"/>
    <property type="match status" value="1"/>
</dbReference>
<organism evidence="2 3">
    <name type="scientific">Roseisolibacter agri</name>
    <dbReference type="NCBI Taxonomy" id="2014610"/>
    <lineage>
        <taxon>Bacteria</taxon>
        <taxon>Pseudomonadati</taxon>
        <taxon>Gemmatimonadota</taxon>
        <taxon>Gemmatimonadia</taxon>
        <taxon>Gemmatimonadales</taxon>
        <taxon>Gemmatimonadaceae</taxon>
        <taxon>Roseisolibacter</taxon>
    </lineage>
</organism>
<dbReference type="PANTHER" id="PTHR43451:SF1">
    <property type="entry name" value="ACETYLTRANSFERASE"/>
    <property type="match status" value="1"/>
</dbReference>
<dbReference type="Proteomes" id="UP001161325">
    <property type="component" value="Unassembled WGS sequence"/>
</dbReference>
<reference evidence="2" key="1">
    <citation type="submission" date="2022-08" db="EMBL/GenBank/DDBJ databases">
        <title>Draft genome sequencing of Roseisolibacter agri AW1220.</title>
        <authorList>
            <person name="Tobiishi Y."/>
            <person name="Tonouchi A."/>
        </authorList>
    </citation>
    <scope>NUCLEOTIDE SEQUENCE</scope>
    <source>
        <strain evidence="2">AW1220</strain>
    </source>
</reference>
<dbReference type="PROSITE" id="PS51186">
    <property type="entry name" value="GNAT"/>
    <property type="match status" value="1"/>
</dbReference>
<dbReference type="InterPro" id="IPR052564">
    <property type="entry name" value="N-acetyltrans/Recomb-assoc"/>
</dbReference>
<dbReference type="AlphaFoldDB" id="A0AA37Q0E8"/>
<evidence type="ECO:0000313" key="2">
    <source>
        <dbReference type="EMBL" id="GLC24214.1"/>
    </source>
</evidence>
<protein>
    <recommendedName>
        <fullName evidence="1">N-acetyltransferase domain-containing protein</fullName>
    </recommendedName>
</protein>
<evidence type="ECO:0000259" key="1">
    <source>
        <dbReference type="PROSITE" id="PS51186"/>
    </source>
</evidence>
<dbReference type="Pfam" id="PF13673">
    <property type="entry name" value="Acetyltransf_10"/>
    <property type="match status" value="1"/>
</dbReference>
<sequence>MPRCRAMRAEETDAAAALAQRVYDAAIAPHESPEGRASYARYASPEAMRARAANHAVTVAEEDDGALVGVLEVRDGTHVSMLFVDPRCQRAGVGRALLGHAFGAPEAWPALTVNSTPGAVDAYERLGFVAEAPGEVVERNGIRFVPMCRAAGGAGGGAGGGADAAAVVP</sequence>
<dbReference type="InterPro" id="IPR000182">
    <property type="entry name" value="GNAT_dom"/>
</dbReference>
<proteinExistence type="predicted"/>
<evidence type="ECO:0000313" key="3">
    <source>
        <dbReference type="Proteomes" id="UP001161325"/>
    </source>
</evidence>
<dbReference type="EMBL" id="BRXS01000001">
    <property type="protein sequence ID" value="GLC24214.1"/>
    <property type="molecule type" value="Genomic_DNA"/>
</dbReference>
<dbReference type="GO" id="GO:0016747">
    <property type="term" value="F:acyltransferase activity, transferring groups other than amino-acyl groups"/>
    <property type="evidence" value="ECO:0007669"/>
    <property type="project" value="InterPro"/>
</dbReference>